<dbReference type="PANTHER" id="PTHR11010">
    <property type="entry name" value="PROTEASE S28 PRO-X CARBOXYPEPTIDASE-RELATED"/>
    <property type="match status" value="1"/>
</dbReference>
<comment type="caution">
    <text evidence="7">The sequence shown here is derived from an EMBL/GenBank/DDBJ whole genome shotgun (WGS) entry which is preliminary data.</text>
</comment>
<dbReference type="GO" id="GO:0070008">
    <property type="term" value="F:serine-type exopeptidase activity"/>
    <property type="evidence" value="ECO:0007669"/>
    <property type="project" value="InterPro"/>
</dbReference>
<dbReference type="InterPro" id="IPR008758">
    <property type="entry name" value="Peptidase_S28"/>
</dbReference>
<evidence type="ECO:0000256" key="1">
    <source>
        <dbReference type="ARBA" id="ARBA00011079"/>
    </source>
</evidence>
<dbReference type="GO" id="GO:0006508">
    <property type="term" value="P:proteolysis"/>
    <property type="evidence" value="ECO:0007669"/>
    <property type="project" value="UniProtKB-KW"/>
</dbReference>
<evidence type="ECO:0000256" key="2">
    <source>
        <dbReference type="ARBA" id="ARBA00022670"/>
    </source>
</evidence>
<organism evidence="7 8">
    <name type="scientific">Claviceps africana</name>
    <dbReference type="NCBI Taxonomy" id="83212"/>
    <lineage>
        <taxon>Eukaryota</taxon>
        <taxon>Fungi</taxon>
        <taxon>Dikarya</taxon>
        <taxon>Ascomycota</taxon>
        <taxon>Pezizomycotina</taxon>
        <taxon>Sordariomycetes</taxon>
        <taxon>Hypocreomycetidae</taxon>
        <taxon>Hypocreales</taxon>
        <taxon>Clavicipitaceae</taxon>
        <taxon>Claviceps</taxon>
    </lineage>
</organism>
<evidence type="ECO:0000256" key="4">
    <source>
        <dbReference type="ARBA" id="ARBA00022801"/>
    </source>
</evidence>
<dbReference type="Proteomes" id="UP000811619">
    <property type="component" value="Unassembled WGS sequence"/>
</dbReference>
<sequence length="535" mass="60234">MHLSLLVAAIATFGDSAVSAKRRGLELSYTRPYTEDVEFHNDLVSIKSHKKNPNIKSATFQQLIDHNNPSLGAFTQRYWYNAEFYAGPGSPIVLNAPGENAADGYEGYTTNKTLPGMFAQTNGGAAILLEHRYWGGSSPYQKLTTETLQYLTLNQSIQDLVYFANNVHLPFDPHGSSKPKKAPWILSGCSYSGALAAWTHHLAPGTFWAYHCSSAPVETIGDYWQYFQPIDEALPRNCSTDFKRISAHVQEVLTTGSETARNQLKSWFGFNATLADDDFVGAIASELTTWQNQQFYSGYGNVFRACDWMEGFWPKSHKTVRPGPEGVGLSQSLHNYAKFWKEYMLPGPGSCGDNTTDCYGTHDPNADFYTNTTVNNDSNRQWIWFLCNEAFEYWQTGSVDSTVGWPSPLLNVKYWRRMCPILFPKVKGHKVGMARGVRGIDVIRRTGGWSMTNTTRLLWVNGEYDPWRAASVASDFRPSGPFLGDEQHPSYVIPKSSHCNDVIMKNAAVNEASRKVMKAEISKMKEWVHDFYKRK</sequence>
<dbReference type="Gene3D" id="3.40.50.1820">
    <property type="entry name" value="alpha/beta hydrolase"/>
    <property type="match status" value="2"/>
</dbReference>
<dbReference type="EMBL" id="SRPY01000234">
    <property type="protein sequence ID" value="KAG5926782.1"/>
    <property type="molecule type" value="Genomic_DNA"/>
</dbReference>
<feature type="signal peptide" evidence="6">
    <location>
        <begin position="1"/>
        <end position="20"/>
    </location>
</feature>
<accession>A0A8K0J7L7</accession>
<dbReference type="OrthoDB" id="1735038at2759"/>
<evidence type="ECO:0000313" key="7">
    <source>
        <dbReference type="EMBL" id="KAG5926782.1"/>
    </source>
</evidence>
<keyword evidence="8" id="KW-1185">Reference proteome</keyword>
<dbReference type="SUPFAM" id="SSF53474">
    <property type="entry name" value="alpha/beta-Hydrolases"/>
    <property type="match status" value="1"/>
</dbReference>
<feature type="chain" id="PRO_5035464108" description="Serine peptidase" evidence="6">
    <location>
        <begin position="21"/>
        <end position="535"/>
    </location>
</feature>
<evidence type="ECO:0000256" key="3">
    <source>
        <dbReference type="ARBA" id="ARBA00022729"/>
    </source>
</evidence>
<evidence type="ECO:0000256" key="5">
    <source>
        <dbReference type="ARBA" id="ARBA00023180"/>
    </source>
</evidence>
<dbReference type="PANTHER" id="PTHR11010:SF23">
    <property type="entry name" value="SERINE PEPTIDASE"/>
    <property type="match status" value="1"/>
</dbReference>
<proteinExistence type="inferred from homology"/>
<evidence type="ECO:0000256" key="6">
    <source>
        <dbReference type="SAM" id="SignalP"/>
    </source>
</evidence>
<keyword evidence="2" id="KW-0645">Protease</keyword>
<dbReference type="Pfam" id="PF05577">
    <property type="entry name" value="Peptidase_S28"/>
    <property type="match status" value="1"/>
</dbReference>
<keyword evidence="5" id="KW-0325">Glycoprotein</keyword>
<dbReference type="GO" id="GO:0008239">
    <property type="term" value="F:dipeptidyl-peptidase activity"/>
    <property type="evidence" value="ECO:0007669"/>
    <property type="project" value="TreeGrafter"/>
</dbReference>
<dbReference type="AlphaFoldDB" id="A0A8K0J7L7"/>
<comment type="similarity">
    <text evidence="1">Belongs to the peptidase S28 family.</text>
</comment>
<reference evidence="7" key="1">
    <citation type="journal article" date="2020" name="bioRxiv">
        <title>Whole genome comparisons of ergot fungi reveals the divergence and evolution of species within the genus Claviceps are the result of varying mechanisms driving genome evolution and host range expansion.</title>
        <authorList>
            <person name="Wyka S.A."/>
            <person name="Mondo S.J."/>
            <person name="Liu M."/>
            <person name="Dettman J."/>
            <person name="Nalam V."/>
            <person name="Broders K.D."/>
        </authorList>
    </citation>
    <scope>NUCLEOTIDE SEQUENCE</scope>
    <source>
        <strain evidence="7">CCC 489</strain>
    </source>
</reference>
<protein>
    <recommendedName>
        <fullName evidence="9">Serine peptidase</fullName>
    </recommendedName>
</protein>
<keyword evidence="4" id="KW-0378">Hydrolase</keyword>
<dbReference type="InterPro" id="IPR029058">
    <property type="entry name" value="AB_hydrolase_fold"/>
</dbReference>
<keyword evidence="3 6" id="KW-0732">Signal</keyword>
<gene>
    <name evidence="7" type="ORF">E4U42_002950</name>
</gene>
<name>A0A8K0J7L7_9HYPO</name>
<evidence type="ECO:0008006" key="9">
    <source>
        <dbReference type="Google" id="ProtNLM"/>
    </source>
</evidence>
<evidence type="ECO:0000313" key="8">
    <source>
        <dbReference type="Proteomes" id="UP000811619"/>
    </source>
</evidence>